<keyword evidence="3" id="KW-0328">Glycosyltransferase</keyword>
<name>A0A0G1BCV7_9BACT</name>
<comment type="caution">
    <text evidence="3">The sequence shown here is derived from an EMBL/GenBank/DDBJ whole genome shotgun (WGS) entry which is preliminary data.</text>
</comment>
<feature type="domain" description="Phosphoribosyltransferase" evidence="2">
    <location>
        <begin position="57"/>
        <end position="135"/>
    </location>
</feature>
<dbReference type="GO" id="GO:0016757">
    <property type="term" value="F:glycosyltransferase activity"/>
    <property type="evidence" value="ECO:0007669"/>
    <property type="project" value="UniProtKB-KW"/>
</dbReference>
<dbReference type="CDD" id="cd06223">
    <property type="entry name" value="PRTases_typeI"/>
    <property type="match status" value="1"/>
</dbReference>
<organism evidence="3 4">
    <name type="scientific">candidate division CPR1 bacterium GW2011_GWA2_42_17</name>
    <dbReference type="NCBI Taxonomy" id="1618341"/>
    <lineage>
        <taxon>Bacteria</taxon>
        <taxon>candidate division CPR1</taxon>
    </lineage>
</organism>
<dbReference type="Gene3D" id="3.40.50.2020">
    <property type="match status" value="1"/>
</dbReference>
<keyword evidence="3" id="KW-0808">Transferase</keyword>
<dbReference type="Proteomes" id="UP000034875">
    <property type="component" value="Unassembled WGS sequence"/>
</dbReference>
<reference evidence="3 4" key="1">
    <citation type="journal article" date="2015" name="Nature">
        <title>rRNA introns, odd ribosomes, and small enigmatic genomes across a large radiation of phyla.</title>
        <authorList>
            <person name="Brown C.T."/>
            <person name="Hug L.A."/>
            <person name="Thomas B.C."/>
            <person name="Sharon I."/>
            <person name="Castelle C.J."/>
            <person name="Singh A."/>
            <person name="Wilkins M.J."/>
            <person name="Williams K.H."/>
            <person name="Banfield J.F."/>
        </authorList>
    </citation>
    <scope>NUCLEOTIDE SEQUENCE [LARGE SCALE GENOMIC DNA]</scope>
</reference>
<evidence type="ECO:0000259" key="2">
    <source>
        <dbReference type="Pfam" id="PF00156"/>
    </source>
</evidence>
<gene>
    <name evidence="3" type="ORF">UV05_C0010G0002</name>
</gene>
<proteinExistence type="inferred from homology"/>
<dbReference type="EMBL" id="LCCZ01000010">
    <property type="protein sequence ID" value="KKS44186.1"/>
    <property type="molecule type" value="Genomic_DNA"/>
</dbReference>
<sequence>MAPRLADVLVITMQIFGLPPVWHPTPRFEWELQPVPLSAQRERARGFNQAKLLSALLTQQINLPVVDYLRRKKFNKAQVDLPEAKRAQNVKGAFALKPNANVTGKTIILLDDVYTSGATMEECAKVLKTAGAREVWGLVIAKG</sequence>
<accession>A0A0G1BCV7</accession>
<evidence type="ECO:0000313" key="4">
    <source>
        <dbReference type="Proteomes" id="UP000034875"/>
    </source>
</evidence>
<dbReference type="InterPro" id="IPR051910">
    <property type="entry name" value="ComF/GntX_DNA_util-trans"/>
</dbReference>
<dbReference type="PANTHER" id="PTHR47505">
    <property type="entry name" value="DNA UTILIZATION PROTEIN YHGH"/>
    <property type="match status" value="1"/>
</dbReference>
<dbReference type="InterPro" id="IPR029057">
    <property type="entry name" value="PRTase-like"/>
</dbReference>
<protein>
    <submittedName>
        <fullName evidence="3">Amidophosphoribosyltransferase-like protein</fullName>
    </submittedName>
</protein>
<comment type="similarity">
    <text evidence="1">Belongs to the ComF/GntX family.</text>
</comment>
<dbReference type="InterPro" id="IPR000836">
    <property type="entry name" value="PRTase_dom"/>
</dbReference>
<dbReference type="SUPFAM" id="SSF53271">
    <property type="entry name" value="PRTase-like"/>
    <property type="match status" value="1"/>
</dbReference>
<dbReference type="AlphaFoldDB" id="A0A0G1BCV7"/>
<evidence type="ECO:0000256" key="1">
    <source>
        <dbReference type="ARBA" id="ARBA00008007"/>
    </source>
</evidence>
<evidence type="ECO:0000313" key="3">
    <source>
        <dbReference type="EMBL" id="KKS44186.1"/>
    </source>
</evidence>
<dbReference type="Pfam" id="PF00156">
    <property type="entry name" value="Pribosyltran"/>
    <property type="match status" value="1"/>
</dbReference>
<dbReference type="PANTHER" id="PTHR47505:SF1">
    <property type="entry name" value="DNA UTILIZATION PROTEIN YHGH"/>
    <property type="match status" value="1"/>
</dbReference>